<accession>A0AAD4BGW4</accession>
<dbReference type="EMBL" id="WHUW01000068">
    <property type="protein sequence ID" value="KAF8429398.1"/>
    <property type="molecule type" value="Genomic_DNA"/>
</dbReference>
<name>A0AAD4BGW4_BOLED</name>
<proteinExistence type="predicted"/>
<comment type="caution">
    <text evidence="2">The sequence shown here is derived from an EMBL/GenBank/DDBJ whole genome shotgun (WGS) entry which is preliminary data.</text>
</comment>
<evidence type="ECO:0000256" key="1">
    <source>
        <dbReference type="SAM" id="MobiDB-lite"/>
    </source>
</evidence>
<keyword evidence="3" id="KW-1185">Reference proteome</keyword>
<reference evidence="2" key="1">
    <citation type="submission" date="2019-10" db="EMBL/GenBank/DDBJ databases">
        <authorList>
            <consortium name="DOE Joint Genome Institute"/>
            <person name="Kuo A."/>
            <person name="Miyauchi S."/>
            <person name="Kiss E."/>
            <person name="Drula E."/>
            <person name="Kohler A."/>
            <person name="Sanchez-Garcia M."/>
            <person name="Andreopoulos B."/>
            <person name="Barry K.W."/>
            <person name="Bonito G."/>
            <person name="Buee M."/>
            <person name="Carver A."/>
            <person name="Chen C."/>
            <person name="Cichocki N."/>
            <person name="Clum A."/>
            <person name="Culley D."/>
            <person name="Crous P.W."/>
            <person name="Fauchery L."/>
            <person name="Girlanda M."/>
            <person name="Hayes R."/>
            <person name="Keri Z."/>
            <person name="LaButti K."/>
            <person name="Lipzen A."/>
            <person name="Lombard V."/>
            <person name="Magnuson J."/>
            <person name="Maillard F."/>
            <person name="Morin E."/>
            <person name="Murat C."/>
            <person name="Nolan M."/>
            <person name="Ohm R."/>
            <person name="Pangilinan J."/>
            <person name="Pereira M."/>
            <person name="Perotto S."/>
            <person name="Peter M."/>
            <person name="Riley R."/>
            <person name="Sitrit Y."/>
            <person name="Stielow B."/>
            <person name="Szollosi G."/>
            <person name="Zifcakova L."/>
            <person name="Stursova M."/>
            <person name="Spatafora J.W."/>
            <person name="Tedersoo L."/>
            <person name="Vaario L.-M."/>
            <person name="Yamada A."/>
            <person name="Yan M."/>
            <person name="Wang P."/>
            <person name="Xu J."/>
            <person name="Bruns T."/>
            <person name="Baldrian P."/>
            <person name="Vilgalys R."/>
            <person name="Henrissat B."/>
            <person name="Grigoriev I.V."/>
            <person name="Hibbett D."/>
            <person name="Nagy L.G."/>
            <person name="Martin F.M."/>
        </authorList>
    </citation>
    <scope>NUCLEOTIDE SEQUENCE</scope>
    <source>
        <strain evidence="2">BED1</strain>
    </source>
</reference>
<feature type="region of interest" description="Disordered" evidence="1">
    <location>
        <begin position="37"/>
        <end position="89"/>
    </location>
</feature>
<dbReference type="Proteomes" id="UP001194468">
    <property type="component" value="Unassembled WGS sequence"/>
</dbReference>
<evidence type="ECO:0000313" key="3">
    <source>
        <dbReference type="Proteomes" id="UP001194468"/>
    </source>
</evidence>
<protein>
    <submittedName>
        <fullName evidence="2">Uncharacterized protein</fullName>
    </submittedName>
</protein>
<reference evidence="2" key="2">
    <citation type="journal article" date="2020" name="Nat. Commun.">
        <title>Large-scale genome sequencing of mycorrhizal fungi provides insights into the early evolution of symbiotic traits.</title>
        <authorList>
            <person name="Miyauchi S."/>
            <person name="Kiss E."/>
            <person name="Kuo A."/>
            <person name="Drula E."/>
            <person name="Kohler A."/>
            <person name="Sanchez-Garcia M."/>
            <person name="Morin E."/>
            <person name="Andreopoulos B."/>
            <person name="Barry K.W."/>
            <person name="Bonito G."/>
            <person name="Buee M."/>
            <person name="Carver A."/>
            <person name="Chen C."/>
            <person name="Cichocki N."/>
            <person name="Clum A."/>
            <person name="Culley D."/>
            <person name="Crous P.W."/>
            <person name="Fauchery L."/>
            <person name="Girlanda M."/>
            <person name="Hayes R.D."/>
            <person name="Keri Z."/>
            <person name="LaButti K."/>
            <person name="Lipzen A."/>
            <person name="Lombard V."/>
            <person name="Magnuson J."/>
            <person name="Maillard F."/>
            <person name="Murat C."/>
            <person name="Nolan M."/>
            <person name="Ohm R.A."/>
            <person name="Pangilinan J."/>
            <person name="Pereira M.F."/>
            <person name="Perotto S."/>
            <person name="Peter M."/>
            <person name="Pfister S."/>
            <person name="Riley R."/>
            <person name="Sitrit Y."/>
            <person name="Stielow J.B."/>
            <person name="Szollosi G."/>
            <person name="Zifcakova L."/>
            <person name="Stursova M."/>
            <person name="Spatafora J.W."/>
            <person name="Tedersoo L."/>
            <person name="Vaario L.M."/>
            <person name="Yamada A."/>
            <person name="Yan M."/>
            <person name="Wang P."/>
            <person name="Xu J."/>
            <person name="Bruns T."/>
            <person name="Baldrian P."/>
            <person name="Vilgalys R."/>
            <person name="Dunand C."/>
            <person name="Henrissat B."/>
            <person name="Grigoriev I.V."/>
            <person name="Hibbett D."/>
            <person name="Nagy L.G."/>
            <person name="Martin F.M."/>
        </authorList>
    </citation>
    <scope>NUCLEOTIDE SEQUENCE</scope>
    <source>
        <strain evidence="2">BED1</strain>
    </source>
</reference>
<organism evidence="2 3">
    <name type="scientific">Boletus edulis BED1</name>
    <dbReference type="NCBI Taxonomy" id="1328754"/>
    <lineage>
        <taxon>Eukaryota</taxon>
        <taxon>Fungi</taxon>
        <taxon>Dikarya</taxon>
        <taxon>Basidiomycota</taxon>
        <taxon>Agaricomycotina</taxon>
        <taxon>Agaricomycetes</taxon>
        <taxon>Agaricomycetidae</taxon>
        <taxon>Boletales</taxon>
        <taxon>Boletineae</taxon>
        <taxon>Boletaceae</taxon>
        <taxon>Boletoideae</taxon>
        <taxon>Boletus</taxon>
    </lineage>
</organism>
<evidence type="ECO:0000313" key="2">
    <source>
        <dbReference type="EMBL" id="KAF8429398.1"/>
    </source>
</evidence>
<sequence length="187" mass="20106">MLQASIKARSPSLYDVSTFIPNMPQYTISKSLRSSYGSNNNNAVVAKGSSPPDPKPSLLALKEDVPTLPHTSSSPQSASVAMEDPSWREPDVPRVQAARENNSGLAQLEARPVWQGDWTRVEDLLAQDIMHPLASDPLSHARALALRALVQARLKNCDMALNDAKASLGIQGSVIGHVSHLPTASTH</sequence>
<feature type="compositionally biased region" description="Polar residues" evidence="1">
    <location>
        <begin position="69"/>
        <end position="79"/>
    </location>
</feature>
<dbReference type="AlphaFoldDB" id="A0AAD4BGW4"/>
<gene>
    <name evidence="2" type="ORF">L210DRAFT_3652148</name>
</gene>